<dbReference type="EMBL" id="QGNW01002122">
    <property type="protein sequence ID" value="RVW25180.1"/>
    <property type="molecule type" value="Genomic_DNA"/>
</dbReference>
<protein>
    <submittedName>
        <fullName evidence="1">Uncharacterized protein</fullName>
    </submittedName>
</protein>
<evidence type="ECO:0000313" key="2">
    <source>
        <dbReference type="Proteomes" id="UP000288805"/>
    </source>
</evidence>
<sequence length="136" mass="15280">MLEERESEFRKLSSIPLSEKFLTTGTLSKYSEQPTPLSKKFQDREIEPVKDFLQLIHSTVLRLLESKGTGLLSCEGETGIMAPLMMETLPRILNRAKEEGSIAGILVKGRDDVGVEVSHLLFADDTLIFVMLVRRS</sequence>
<dbReference type="Proteomes" id="UP000288805">
    <property type="component" value="Unassembled WGS sequence"/>
</dbReference>
<gene>
    <name evidence="1" type="ORF">CK203_111482</name>
</gene>
<organism evidence="1 2">
    <name type="scientific">Vitis vinifera</name>
    <name type="common">Grape</name>
    <dbReference type="NCBI Taxonomy" id="29760"/>
    <lineage>
        <taxon>Eukaryota</taxon>
        <taxon>Viridiplantae</taxon>
        <taxon>Streptophyta</taxon>
        <taxon>Embryophyta</taxon>
        <taxon>Tracheophyta</taxon>
        <taxon>Spermatophyta</taxon>
        <taxon>Magnoliopsida</taxon>
        <taxon>eudicotyledons</taxon>
        <taxon>Gunneridae</taxon>
        <taxon>Pentapetalae</taxon>
        <taxon>rosids</taxon>
        <taxon>Vitales</taxon>
        <taxon>Vitaceae</taxon>
        <taxon>Viteae</taxon>
        <taxon>Vitis</taxon>
    </lineage>
</organism>
<name>A0A438CPP9_VITVI</name>
<dbReference type="AlphaFoldDB" id="A0A438CPP9"/>
<evidence type="ECO:0000313" key="1">
    <source>
        <dbReference type="EMBL" id="RVW25180.1"/>
    </source>
</evidence>
<accession>A0A438CPP9</accession>
<comment type="caution">
    <text evidence="1">The sequence shown here is derived from an EMBL/GenBank/DDBJ whole genome shotgun (WGS) entry which is preliminary data.</text>
</comment>
<proteinExistence type="predicted"/>
<reference evidence="1 2" key="1">
    <citation type="journal article" date="2018" name="PLoS Genet.">
        <title>Population sequencing reveals clonal diversity and ancestral inbreeding in the grapevine cultivar Chardonnay.</title>
        <authorList>
            <person name="Roach M.J."/>
            <person name="Johnson D.L."/>
            <person name="Bohlmann J."/>
            <person name="van Vuuren H.J."/>
            <person name="Jones S.J."/>
            <person name="Pretorius I.S."/>
            <person name="Schmidt S.A."/>
            <person name="Borneman A.R."/>
        </authorList>
    </citation>
    <scope>NUCLEOTIDE SEQUENCE [LARGE SCALE GENOMIC DNA]</scope>
    <source>
        <strain evidence="2">cv. Chardonnay</strain>
        <tissue evidence="1">Leaf</tissue>
    </source>
</reference>